<keyword evidence="1" id="KW-0812">Transmembrane</keyword>
<sequence>MAEESNDQVKAAEKESSDFIKALKKIHKASNIIEKVQKNVFVKATTKIFTGTVQAVDSVVQAANQRINAEQRLASVMSRNRGVTSEGIQLVSDYAQELTKTTAIASNVGLTGFSQLATHVEEPQNLKDLGDSLYNLATKMHGTEVSAENMTKVADIMGEALSGKTDALTKNGFVLTEQQENIFKYGTELEKTTELIGLIEGEIGGLAEAMANTPEGQIQQMKNSWNDVMEVIGFGLIPVILEFVNLINENMPIIEEIFMNVFYVVFGLLEHLTTIVGDTVSFFVDNWSMISPVIWGVVAALGAFLLMAYGATIATKMWTVVTKALTVAKAAFHAVMKLNPFVFIISLIVGLIVYLLRLWQTKDQFAEAIMKAWIAIQNFFDQVPIFFVKVWNGIVNGIMDMRVSVLEEFDKLINGVISGINWLMEKSNQYLGTSFEMIGTVDFATKEAAKAEVLRRRGEEKVNDMTEKAAQKALQRDHNLIDMFEKRAENRAKKAAEKEERFSMPNLSEVFGTASSGITIENPGGFDSTGFDSPVTDDLVGDIGKVGEVGKIRDSVDVSSEDIKMMRELAEMKNIQNFVSLTPSVSVQTGDITSGHDIDTIINRITNTLETQIASGAKGVWKV</sequence>
<evidence type="ECO:0008006" key="4">
    <source>
        <dbReference type="Google" id="ProtNLM"/>
    </source>
</evidence>
<feature type="transmembrane region" description="Helical" evidence="1">
    <location>
        <begin position="290"/>
        <end position="310"/>
    </location>
</feature>
<feature type="transmembrane region" description="Helical" evidence="1">
    <location>
        <begin position="228"/>
        <end position="248"/>
    </location>
</feature>
<organism evidence="2 3">
    <name type="scientific">Caldalkalibacillus horti</name>
    <dbReference type="NCBI Taxonomy" id="77523"/>
    <lineage>
        <taxon>Bacteria</taxon>
        <taxon>Bacillati</taxon>
        <taxon>Bacillota</taxon>
        <taxon>Bacilli</taxon>
        <taxon>Bacillales</taxon>
        <taxon>Bacillaceae</taxon>
        <taxon>Caldalkalibacillus</taxon>
    </lineage>
</organism>
<keyword evidence="3" id="KW-1185">Reference proteome</keyword>
<gene>
    <name evidence="2" type="ORF">J2S11_002555</name>
</gene>
<keyword evidence="1" id="KW-0472">Membrane</keyword>
<feature type="transmembrane region" description="Helical" evidence="1">
    <location>
        <begin position="341"/>
        <end position="359"/>
    </location>
</feature>
<keyword evidence="1" id="KW-1133">Transmembrane helix</keyword>
<feature type="transmembrane region" description="Helical" evidence="1">
    <location>
        <begin position="260"/>
        <end position="284"/>
    </location>
</feature>
<reference evidence="2 3" key="1">
    <citation type="submission" date="2023-07" db="EMBL/GenBank/DDBJ databases">
        <title>Genomic Encyclopedia of Type Strains, Phase IV (KMG-IV): sequencing the most valuable type-strain genomes for metagenomic binning, comparative biology and taxonomic classification.</title>
        <authorList>
            <person name="Goeker M."/>
        </authorList>
    </citation>
    <scope>NUCLEOTIDE SEQUENCE [LARGE SCALE GENOMIC DNA]</scope>
    <source>
        <strain evidence="2 3">DSM 12751</strain>
    </source>
</reference>
<proteinExistence type="predicted"/>
<comment type="caution">
    <text evidence="2">The sequence shown here is derived from an EMBL/GenBank/DDBJ whole genome shotgun (WGS) entry which is preliminary data.</text>
</comment>
<accession>A0ABT9W0L4</accession>
<evidence type="ECO:0000313" key="2">
    <source>
        <dbReference type="EMBL" id="MDQ0166639.1"/>
    </source>
</evidence>
<protein>
    <recommendedName>
        <fullName evidence="4">Phage tail tape measure protein</fullName>
    </recommendedName>
</protein>
<dbReference type="RefSeq" id="WP_307395012.1">
    <property type="nucleotide sequence ID" value="NZ_BAAADK010000047.1"/>
</dbReference>
<evidence type="ECO:0000256" key="1">
    <source>
        <dbReference type="SAM" id="Phobius"/>
    </source>
</evidence>
<name>A0ABT9W0L4_9BACI</name>
<dbReference type="EMBL" id="JAUSTY010000010">
    <property type="protein sequence ID" value="MDQ0166639.1"/>
    <property type="molecule type" value="Genomic_DNA"/>
</dbReference>
<evidence type="ECO:0000313" key="3">
    <source>
        <dbReference type="Proteomes" id="UP001235840"/>
    </source>
</evidence>
<dbReference type="Proteomes" id="UP001235840">
    <property type="component" value="Unassembled WGS sequence"/>
</dbReference>